<protein>
    <submittedName>
        <fullName evidence="1">Uncharacterized protein</fullName>
    </submittedName>
</protein>
<name>A0AAV4W828_CAEEX</name>
<accession>A0AAV4W828</accession>
<dbReference type="EMBL" id="BPLR01015750">
    <property type="protein sequence ID" value="GIY78369.1"/>
    <property type="molecule type" value="Genomic_DNA"/>
</dbReference>
<proteinExistence type="predicted"/>
<keyword evidence="2" id="KW-1185">Reference proteome</keyword>
<gene>
    <name evidence="1" type="ORF">CEXT_386461</name>
</gene>
<dbReference type="AlphaFoldDB" id="A0AAV4W828"/>
<evidence type="ECO:0000313" key="1">
    <source>
        <dbReference type="EMBL" id="GIY78369.1"/>
    </source>
</evidence>
<comment type="caution">
    <text evidence="1">The sequence shown here is derived from an EMBL/GenBank/DDBJ whole genome shotgun (WGS) entry which is preliminary data.</text>
</comment>
<organism evidence="1 2">
    <name type="scientific">Caerostris extrusa</name>
    <name type="common">Bark spider</name>
    <name type="synonym">Caerostris bankana</name>
    <dbReference type="NCBI Taxonomy" id="172846"/>
    <lineage>
        <taxon>Eukaryota</taxon>
        <taxon>Metazoa</taxon>
        <taxon>Ecdysozoa</taxon>
        <taxon>Arthropoda</taxon>
        <taxon>Chelicerata</taxon>
        <taxon>Arachnida</taxon>
        <taxon>Araneae</taxon>
        <taxon>Araneomorphae</taxon>
        <taxon>Entelegynae</taxon>
        <taxon>Araneoidea</taxon>
        <taxon>Araneidae</taxon>
        <taxon>Caerostris</taxon>
    </lineage>
</organism>
<dbReference type="Proteomes" id="UP001054945">
    <property type="component" value="Unassembled WGS sequence"/>
</dbReference>
<sequence length="79" mass="9565">MQGILLPIFNNQSLTENPSFKERKKIKEKKIYLRVFKTDKKDKHEEEKLLCTSRFTRTHNYYPSLEMLLNAHESENDYD</sequence>
<evidence type="ECO:0000313" key="2">
    <source>
        <dbReference type="Proteomes" id="UP001054945"/>
    </source>
</evidence>
<reference evidence="1 2" key="1">
    <citation type="submission" date="2021-06" db="EMBL/GenBank/DDBJ databases">
        <title>Caerostris extrusa draft genome.</title>
        <authorList>
            <person name="Kono N."/>
            <person name="Arakawa K."/>
        </authorList>
    </citation>
    <scope>NUCLEOTIDE SEQUENCE [LARGE SCALE GENOMIC DNA]</scope>
</reference>